<organism evidence="1">
    <name type="scientific">Corynebacterium phage HS01</name>
    <dbReference type="NCBI Taxonomy" id="3056389"/>
    <lineage>
        <taxon>Viruses</taxon>
    </lineage>
</organism>
<sequence>MKAWVAPPLARACTRPPIRHKCGPLRIGSVGADR</sequence>
<evidence type="ECO:0000313" key="1">
    <source>
        <dbReference type="EMBL" id="WLJ25509.1"/>
    </source>
</evidence>
<proteinExistence type="predicted"/>
<name>A0AA50AEH3_9VIRU</name>
<reference evidence="1" key="1">
    <citation type="submission" date="2023-04" db="EMBL/GenBank/DDBJ databases">
        <title>The human skin virome in hidradenitis suppurativa patients.</title>
        <authorList>
            <person name="Jansen D."/>
        </authorList>
    </citation>
    <scope>NUCLEOTIDE SEQUENCE</scope>
    <source>
        <strain evidence="1">VC1_JansenPhageA</strain>
    </source>
</reference>
<protein>
    <submittedName>
        <fullName evidence="1">Uncharacterized protein</fullName>
    </submittedName>
</protein>
<dbReference type="EMBL" id="OQ890311">
    <property type="protein sequence ID" value="WLJ25509.1"/>
    <property type="molecule type" value="Genomic_DNA"/>
</dbReference>
<accession>A0AA50AEH3</accession>